<dbReference type="Gene3D" id="1.10.10.60">
    <property type="entry name" value="Homeodomain-like"/>
    <property type="match status" value="1"/>
</dbReference>
<reference evidence="9" key="1">
    <citation type="submission" date="2023-03" db="EMBL/GenBank/DDBJ databases">
        <title>Complete genome of Cladonia borealis.</title>
        <authorList>
            <person name="Park H."/>
        </authorList>
    </citation>
    <scope>NUCLEOTIDE SEQUENCE</scope>
    <source>
        <strain evidence="9">ANT050790</strain>
    </source>
</reference>
<evidence type="ECO:0000256" key="1">
    <source>
        <dbReference type="ARBA" id="ARBA00004123"/>
    </source>
</evidence>
<dbReference type="SUPFAM" id="SSF46689">
    <property type="entry name" value="Homeodomain-like"/>
    <property type="match status" value="1"/>
</dbReference>
<evidence type="ECO:0000256" key="3">
    <source>
        <dbReference type="ARBA" id="ARBA00023155"/>
    </source>
</evidence>
<dbReference type="SMART" id="SM00389">
    <property type="entry name" value="HOX"/>
    <property type="match status" value="1"/>
</dbReference>
<dbReference type="CDD" id="cd00086">
    <property type="entry name" value="homeodomain"/>
    <property type="match status" value="1"/>
</dbReference>
<evidence type="ECO:0000313" key="9">
    <source>
        <dbReference type="EMBL" id="KAK0508792.1"/>
    </source>
</evidence>
<dbReference type="GO" id="GO:0030154">
    <property type="term" value="P:cell differentiation"/>
    <property type="evidence" value="ECO:0007669"/>
    <property type="project" value="TreeGrafter"/>
</dbReference>
<feature type="compositionally biased region" description="Polar residues" evidence="7">
    <location>
        <begin position="273"/>
        <end position="316"/>
    </location>
</feature>
<sequence length="514" mass="55919">MASQPQRGYQYGASRGIASGRTNQGRGIGSGGRDREGIHLLPPGSTSGFSRDTPSSARGQPSAFASAASQYTPEVVLTEAEHQAGEEEDLASSSEDEEEGIEGTEGYKSSAERLAEKRKMKRFRLTHAQTRYLMNEFARQAHPNAEQRERLSRDIPGLTPRQVQVWFQNRRAKLKRLSTDDQERMMRSRALPEDFDFAQTLQPNLRDTRSPYETIPSLNNLSLTGGGMQQRPALELGSQRRNVAPTAMSSVYTNFPPTVGSAAGSANLSPVSSINEGSQYSGSQYSENLSPLTTSTHLASPFSRSNSLSAPSQGHQRQVEQSRQRSATYVQPNPAFVGNAGAYRDYEPESAPHTSYLPQISPQRATTFPQGPEPPHMVSPLEPSNAAPYHQRQATYPQPAVAPGYYGPSYAVQNAELGGWQRGQLAPEALRYDLSNPQTGAFGTPPTRQTHSNPNPGSDPHTYDHVSSYQYAGDPRFLAEPGRQSFPAPSDTHAASGASRRRGGNLPGYGPGSR</sequence>
<evidence type="ECO:0000313" key="10">
    <source>
        <dbReference type="Proteomes" id="UP001166286"/>
    </source>
</evidence>
<feature type="region of interest" description="Disordered" evidence="7">
    <location>
        <begin position="273"/>
        <end position="328"/>
    </location>
</feature>
<dbReference type="Proteomes" id="UP001166286">
    <property type="component" value="Unassembled WGS sequence"/>
</dbReference>
<feature type="compositionally biased region" description="Acidic residues" evidence="7">
    <location>
        <begin position="86"/>
        <end position="102"/>
    </location>
</feature>
<feature type="compositionally biased region" description="Polar residues" evidence="7">
    <location>
        <begin position="435"/>
        <end position="456"/>
    </location>
</feature>
<dbReference type="AlphaFoldDB" id="A0AA39QT83"/>
<keyword evidence="3 5" id="KW-0371">Homeobox</keyword>
<name>A0AA39QT83_9LECA</name>
<feature type="compositionally biased region" description="Gly residues" evidence="7">
    <location>
        <begin position="505"/>
        <end position="514"/>
    </location>
</feature>
<protein>
    <recommendedName>
        <fullName evidence="8">Homeobox domain-containing protein</fullName>
    </recommendedName>
</protein>
<evidence type="ECO:0000259" key="8">
    <source>
        <dbReference type="PROSITE" id="PS50071"/>
    </source>
</evidence>
<keyword evidence="10" id="KW-1185">Reference proteome</keyword>
<comment type="caution">
    <text evidence="9">The sequence shown here is derived from an EMBL/GenBank/DDBJ whole genome shotgun (WGS) entry which is preliminary data.</text>
</comment>
<dbReference type="PANTHER" id="PTHR24324:SF5">
    <property type="entry name" value="HEMATOPOIETICALLY-EXPRESSED HOMEOBOX PROTEIN HHEX"/>
    <property type="match status" value="1"/>
</dbReference>
<feature type="DNA-binding region" description="Homeobox" evidence="5">
    <location>
        <begin position="118"/>
        <end position="178"/>
    </location>
</feature>
<feature type="region of interest" description="Disordered" evidence="7">
    <location>
        <begin position="1"/>
        <end position="113"/>
    </location>
</feature>
<dbReference type="EMBL" id="JAFEKC020000020">
    <property type="protein sequence ID" value="KAK0508792.1"/>
    <property type="molecule type" value="Genomic_DNA"/>
</dbReference>
<dbReference type="InterPro" id="IPR051000">
    <property type="entry name" value="Homeobox_DNA-bind_prot"/>
</dbReference>
<evidence type="ECO:0000256" key="4">
    <source>
        <dbReference type="ARBA" id="ARBA00023242"/>
    </source>
</evidence>
<dbReference type="GO" id="GO:0006357">
    <property type="term" value="P:regulation of transcription by RNA polymerase II"/>
    <property type="evidence" value="ECO:0007669"/>
    <property type="project" value="TreeGrafter"/>
</dbReference>
<gene>
    <name evidence="9" type="ORF">JMJ35_009068</name>
</gene>
<dbReference type="PROSITE" id="PS50071">
    <property type="entry name" value="HOMEOBOX_2"/>
    <property type="match status" value="1"/>
</dbReference>
<dbReference type="InterPro" id="IPR009057">
    <property type="entry name" value="Homeodomain-like_sf"/>
</dbReference>
<keyword evidence="4 5" id="KW-0539">Nucleus</keyword>
<comment type="subcellular location">
    <subcellularLocation>
        <location evidence="1 5 6">Nucleus</location>
    </subcellularLocation>
</comment>
<proteinExistence type="predicted"/>
<dbReference type="GO" id="GO:0000978">
    <property type="term" value="F:RNA polymerase II cis-regulatory region sequence-specific DNA binding"/>
    <property type="evidence" value="ECO:0007669"/>
    <property type="project" value="TreeGrafter"/>
</dbReference>
<dbReference type="GO" id="GO:0005634">
    <property type="term" value="C:nucleus"/>
    <property type="evidence" value="ECO:0007669"/>
    <property type="project" value="UniProtKB-SubCell"/>
</dbReference>
<feature type="compositionally biased region" description="Polar residues" evidence="7">
    <location>
        <begin position="44"/>
        <end position="59"/>
    </location>
</feature>
<keyword evidence="2 5" id="KW-0238">DNA-binding</keyword>
<evidence type="ECO:0000256" key="6">
    <source>
        <dbReference type="RuleBase" id="RU000682"/>
    </source>
</evidence>
<dbReference type="Pfam" id="PF00046">
    <property type="entry name" value="Homeodomain"/>
    <property type="match status" value="1"/>
</dbReference>
<dbReference type="PANTHER" id="PTHR24324">
    <property type="entry name" value="HOMEOBOX PROTEIN HHEX"/>
    <property type="match status" value="1"/>
</dbReference>
<feature type="region of interest" description="Disordered" evidence="7">
    <location>
        <begin position="435"/>
        <end position="514"/>
    </location>
</feature>
<evidence type="ECO:0000256" key="2">
    <source>
        <dbReference type="ARBA" id="ARBA00023125"/>
    </source>
</evidence>
<feature type="region of interest" description="Disordered" evidence="7">
    <location>
        <begin position="365"/>
        <end position="391"/>
    </location>
</feature>
<organism evidence="9 10">
    <name type="scientific">Cladonia borealis</name>
    <dbReference type="NCBI Taxonomy" id="184061"/>
    <lineage>
        <taxon>Eukaryota</taxon>
        <taxon>Fungi</taxon>
        <taxon>Dikarya</taxon>
        <taxon>Ascomycota</taxon>
        <taxon>Pezizomycotina</taxon>
        <taxon>Lecanoromycetes</taxon>
        <taxon>OSLEUM clade</taxon>
        <taxon>Lecanoromycetidae</taxon>
        <taxon>Lecanorales</taxon>
        <taxon>Lecanorineae</taxon>
        <taxon>Cladoniaceae</taxon>
        <taxon>Cladonia</taxon>
    </lineage>
</organism>
<evidence type="ECO:0000256" key="7">
    <source>
        <dbReference type="SAM" id="MobiDB-lite"/>
    </source>
</evidence>
<feature type="domain" description="Homeobox" evidence="8">
    <location>
        <begin position="116"/>
        <end position="177"/>
    </location>
</feature>
<dbReference type="InterPro" id="IPR001356">
    <property type="entry name" value="HD"/>
</dbReference>
<accession>A0AA39QT83</accession>
<evidence type="ECO:0000256" key="5">
    <source>
        <dbReference type="PROSITE-ProRule" id="PRU00108"/>
    </source>
</evidence>